<proteinExistence type="predicted"/>
<dbReference type="PANTHER" id="PTHR10039">
    <property type="entry name" value="AMELOGENIN"/>
    <property type="match status" value="1"/>
</dbReference>
<reference evidence="4 5" key="1">
    <citation type="submission" date="2016-12" db="EMBL/GenBank/DDBJ databases">
        <title>The genomes of Aspergillus section Nigri reveals drivers in fungal speciation.</title>
        <authorList>
            <consortium name="DOE Joint Genome Institute"/>
            <person name="Vesth T.C."/>
            <person name="Nybo J."/>
            <person name="Theobald S."/>
            <person name="Brandl J."/>
            <person name="Frisvad J.C."/>
            <person name="Nielsen K.F."/>
            <person name="Lyhne E.K."/>
            <person name="Kogle M.E."/>
            <person name="Kuo A."/>
            <person name="Riley R."/>
            <person name="Clum A."/>
            <person name="Nolan M."/>
            <person name="Lipzen A."/>
            <person name="Salamov A."/>
            <person name="Henrissat B."/>
            <person name="Wiebenga A."/>
            <person name="De Vries R.P."/>
            <person name="Grigoriev I.V."/>
            <person name="Mortensen U.H."/>
            <person name="Andersen M.R."/>
            <person name="Baker S.E."/>
        </authorList>
    </citation>
    <scope>NUCLEOTIDE SEQUENCE [LARGE SCALE GENOMIC DNA]</scope>
    <source>
        <strain evidence="4 5">IBT 23096</strain>
    </source>
</reference>
<name>A0A2I2G4A8_9EURO</name>
<accession>A0A2I2G4A8</accession>
<evidence type="ECO:0000256" key="1">
    <source>
        <dbReference type="ARBA" id="ARBA00022737"/>
    </source>
</evidence>
<organism evidence="4 5">
    <name type="scientific">Aspergillus steynii IBT 23096</name>
    <dbReference type="NCBI Taxonomy" id="1392250"/>
    <lineage>
        <taxon>Eukaryota</taxon>
        <taxon>Fungi</taxon>
        <taxon>Dikarya</taxon>
        <taxon>Ascomycota</taxon>
        <taxon>Pezizomycotina</taxon>
        <taxon>Eurotiomycetes</taxon>
        <taxon>Eurotiomycetidae</taxon>
        <taxon>Eurotiales</taxon>
        <taxon>Aspergillaceae</taxon>
        <taxon>Aspergillus</taxon>
        <taxon>Aspergillus subgen. Circumdati</taxon>
    </lineage>
</organism>
<dbReference type="Gene3D" id="3.40.50.300">
    <property type="entry name" value="P-loop containing nucleotide triphosphate hydrolases"/>
    <property type="match status" value="1"/>
</dbReference>
<dbReference type="VEuPathDB" id="FungiDB:P170DRAFT_385593"/>
<keyword evidence="5" id="KW-1185">Reference proteome</keyword>
<dbReference type="OrthoDB" id="674604at2759"/>
<feature type="domain" description="NACHT" evidence="3">
    <location>
        <begin position="101"/>
        <end position="235"/>
    </location>
</feature>
<dbReference type="AlphaFoldDB" id="A0A2I2G4A8"/>
<dbReference type="RefSeq" id="XP_024703017.1">
    <property type="nucleotide sequence ID" value="XM_024845733.1"/>
</dbReference>
<comment type="caution">
    <text evidence="4">The sequence shown here is derived from an EMBL/GenBank/DDBJ whole genome shotgun (WGS) entry which is preliminary data.</text>
</comment>
<sequence>MESEFWRRESLRRRVRALILAGRAKQRQIPSGEGNEQESDPTASYVMSDHDRQCLESLRAIDPELQKHDIQAAQGDLLKHSPRRFLEDPAVRQWKDSQKAHILWIRGDPGMGKTPLVCGIIDELKATMNNTNISFFFCQALETRANNATAVLRGLTYMLVQKHPSLITHIGNSSFERENAWFALLRAFTDILKDLRSTYLIIDALDECTKDLPRLLHLIQKSSAYPHVKWIVSSRNHLSIMDDLDDTTKIISIELKSDTPSADISSYIEQKTDVLAKKNNYSPQLKDTVQDYLMSNANKTFLWVAMTCKMLTSVPEPLVEKTLDGFAQSLEAIYAQILEQIIESDDSELCKSILRI</sequence>
<evidence type="ECO:0000313" key="4">
    <source>
        <dbReference type="EMBL" id="PLB47715.1"/>
    </source>
</evidence>
<feature type="non-terminal residue" evidence="4">
    <location>
        <position position="356"/>
    </location>
</feature>
<evidence type="ECO:0000259" key="3">
    <source>
        <dbReference type="PROSITE" id="PS50837"/>
    </source>
</evidence>
<keyword evidence="1" id="KW-0677">Repeat</keyword>
<dbReference type="GeneID" id="36553432"/>
<dbReference type="InterPro" id="IPR056884">
    <property type="entry name" value="NPHP3-like_N"/>
</dbReference>
<dbReference type="InterPro" id="IPR007111">
    <property type="entry name" value="NACHT_NTPase"/>
</dbReference>
<dbReference type="EMBL" id="MSFO01000005">
    <property type="protein sequence ID" value="PLB47715.1"/>
    <property type="molecule type" value="Genomic_DNA"/>
</dbReference>
<protein>
    <recommendedName>
        <fullName evidence="3">NACHT domain-containing protein</fullName>
    </recommendedName>
</protein>
<dbReference type="PANTHER" id="PTHR10039:SF16">
    <property type="entry name" value="GPI INOSITOL-DEACYLASE"/>
    <property type="match status" value="1"/>
</dbReference>
<evidence type="ECO:0000313" key="5">
    <source>
        <dbReference type="Proteomes" id="UP000234275"/>
    </source>
</evidence>
<feature type="region of interest" description="Disordered" evidence="2">
    <location>
        <begin position="25"/>
        <end position="44"/>
    </location>
</feature>
<dbReference type="InterPro" id="IPR027417">
    <property type="entry name" value="P-loop_NTPase"/>
</dbReference>
<evidence type="ECO:0000256" key="2">
    <source>
        <dbReference type="SAM" id="MobiDB-lite"/>
    </source>
</evidence>
<dbReference type="STRING" id="1392250.A0A2I2G4A8"/>
<dbReference type="SUPFAM" id="SSF52540">
    <property type="entry name" value="P-loop containing nucleoside triphosphate hydrolases"/>
    <property type="match status" value="1"/>
</dbReference>
<gene>
    <name evidence="4" type="ORF">P170DRAFT_385593</name>
</gene>
<dbReference type="Pfam" id="PF24883">
    <property type="entry name" value="NPHP3_N"/>
    <property type="match status" value="1"/>
</dbReference>
<dbReference type="Proteomes" id="UP000234275">
    <property type="component" value="Unassembled WGS sequence"/>
</dbReference>
<dbReference type="PROSITE" id="PS50837">
    <property type="entry name" value="NACHT"/>
    <property type="match status" value="1"/>
</dbReference>